<dbReference type="Proteomes" id="UP001320245">
    <property type="component" value="Unassembled WGS sequence"/>
</dbReference>
<organism evidence="1 2">
    <name type="scientific">Cytospora paraplurivora</name>
    <dbReference type="NCBI Taxonomy" id="2898453"/>
    <lineage>
        <taxon>Eukaryota</taxon>
        <taxon>Fungi</taxon>
        <taxon>Dikarya</taxon>
        <taxon>Ascomycota</taxon>
        <taxon>Pezizomycotina</taxon>
        <taxon>Sordariomycetes</taxon>
        <taxon>Sordariomycetidae</taxon>
        <taxon>Diaporthales</taxon>
        <taxon>Cytosporaceae</taxon>
        <taxon>Cytospora</taxon>
    </lineage>
</organism>
<proteinExistence type="predicted"/>
<comment type="caution">
    <text evidence="1">The sequence shown here is derived from an EMBL/GenBank/DDBJ whole genome shotgun (WGS) entry which is preliminary data.</text>
</comment>
<name>A0AAN9UHN4_9PEZI</name>
<dbReference type="EMBL" id="JAJSPL020000003">
    <property type="protein sequence ID" value="KAK7748031.1"/>
    <property type="molecule type" value="Genomic_DNA"/>
</dbReference>
<gene>
    <name evidence="1" type="ORF">SLS53_001283</name>
</gene>
<reference evidence="1 2" key="1">
    <citation type="journal article" date="2023" name="PLoS ONE">
        <title>Cytospora paraplurivora sp. nov. isolated from orchards with fruit tree decline syndrome in Ontario, Canada.</title>
        <authorList>
            <person name="Ilyukhin E."/>
            <person name="Nguyen H.D.T."/>
            <person name="Castle A.J."/>
            <person name="Ellouze W."/>
        </authorList>
    </citation>
    <scope>NUCLEOTIDE SEQUENCE [LARGE SCALE GENOMIC DNA]</scope>
    <source>
        <strain evidence="1 2">FDS-564</strain>
    </source>
</reference>
<dbReference type="AlphaFoldDB" id="A0AAN9UHN4"/>
<keyword evidence="2" id="KW-1185">Reference proteome</keyword>
<evidence type="ECO:0000313" key="2">
    <source>
        <dbReference type="Proteomes" id="UP001320245"/>
    </source>
</evidence>
<evidence type="ECO:0000313" key="1">
    <source>
        <dbReference type="EMBL" id="KAK7748031.1"/>
    </source>
</evidence>
<accession>A0AAN9UHN4</accession>
<protein>
    <submittedName>
        <fullName evidence="1">Uncharacterized protein</fullName>
    </submittedName>
</protein>
<sequence length="138" mass="14931">MTTWLSTHGIGAIKDSSSTFRITADGGSGLVKPTKSEDSNDTSGWIHFTIPSPPASYPNLRAVAVNFSSQSATVERVKVHLGNLQVFEQNELQATSSFEFEIASSSAVYRNKGIAVSVYVEFENVASKLKFQSIGIRV</sequence>